<sequence length="415" mass="47025">MSGYIQSIKTIIPYTDKIVNIDLRGKNLILTGGNGCGKTNLLNHLFDYLKRRVIDHKNYDTVKLQASIENFSTAISAEGKKSPSYEDWSMQMKIAQEKLDEIQRATLSFVNLEMYIDNFYLNRALLTTFKAVREANISESTSALSTSTLVAQVNGKRQTLVAGSLFEQYLVSYKTVQAYADAPSVNNTPDIALKIQTWFNELESNLKILFEDPSLVLQFDSRLQTFLIKQEHKEAYRFQQLSSGYSSILAVYAHLVTTVQLDEVTPNEIEGVVFIDEIDAHLHVSLQRKIFSFLVNSFPKVQFIVSTHSPFVVSSVSDAVIYDLSKLEQIEDLSMYSYESILEGLFGVSVSSDILNTKIEELHEEAEKTEIDVEKLEHLISELRLNETRLSTESLLFLESAQLSLLKAKARDRNV</sequence>
<dbReference type="SUPFAM" id="SSF52540">
    <property type="entry name" value="P-loop containing nucleoside triphosphate hydrolases"/>
    <property type="match status" value="1"/>
</dbReference>
<dbReference type="Pfam" id="PF13304">
    <property type="entry name" value="AAA_21"/>
    <property type="match status" value="1"/>
</dbReference>
<feature type="coiled-coil region" evidence="1">
    <location>
        <begin position="352"/>
        <end position="393"/>
    </location>
</feature>
<comment type="caution">
    <text evidence="3">The sequence shown here is derived from an EMBL/GenBank/DDBJ whole genome shotgun (WGS) entry which is preliminary data.</text>
</comment>
<evidence type="ECO:0000259" key="2">
    <source>
        <dbReference type="SMART" id="SM00382"/>
    </source>
</evidence>
<organism evidence="3 4">
    <name type="scientific">Undibacterium seohonense</name>
    <dbReference type="NCBI Taxonomy" id="1344950"/>
    <lineage>
        <taxon>Bacteria</taxon>
        <taxon>Pseudomonadati</taxon>
        <taxon>Pseudomonadota</taxon>
        <taxon>Betaproteobacteria</taxon>
        <taxon>Burkholderiales</taxon>
        <taxon>Oxalobacteraceae</taxon>
        <taxon>Undibacterium</taxon>
    </lineage>
</organism>
<protein>
    <submittedName>
        <fullName evidence="3">ATP-binding protein</fullName>
    </submittedName>
</protein>
<evidence type="ECO:0000313" key="4">
    <source>
        <dbReference type="Proteomes" id="UP000648257"/>
    </source>
</evidence>
<dbReference type="InterPro" id="IPR003959">
    <property type="entry name" value="ATPase_AAA_core"/>
</dbReference>
<keyword evidence="1" id="KW-0175">Coiled coil</keyword>
<keyword evidence="3" id="KW-0547">Nucleotide-binding</keyword>
<dbReference type="PANTHER" id="PTHR43581">
    <property type="entry name" value="ATP/GTP PHOSPHATASE"/>
    <property type="match status" value="1"/>
</dbReference>
<dbReference type="InterPro" id="IPR051396">
    <property type="entry name" value="Bact_Antivir_Def_Nuclease"/>
</dbReference>
<dbReference type="RefSeq" id="WP_186921909.1">
    <property type="nucleotide sequence ID" value="NZ_JACOFW010000004.1"/>
</dbReference>
<dbReference type="SMART" id="SM00382">
    <property type="entry name" value="AAA"/>
    <property type="match status" value="1"/>
</dbReference>
<keyword evidence="3" id="KW-0067">ATP-binding</keyword>
<gene>
    <name evidence="3" type="ORF">H8K52_05610</name>
</gene>
<evidence type="ECO:0000313" key="3">
    <source>
        <dbReference type="EMBL" id="MBC3806823.1"/>
    </source>
</evidence>
<dbReference type="InterPro" id="IPR003593">
    <property type="entry name" value="AAA+_ATPase"/>
</dbReference>
<accession>A0ABR6X1K2</accession>
<dbReference type="Gene3D" id="3.40.50.300">
    <property type="entry name" value="P-loop containing nucleotide triphosphate hydrolases"/>
    <property type="match status" value="1"/>
</dbReference>
<name>A0ABR6X1K2_9BURK</name>
<dbReference type="Proteomes" id="UP000648257">
    <property type="component" value="Unassembled WGS sequence"/>
</dbReference>
<keyword evidence="4" id="KW-1185">Reference proteome</keyword>
<dbReference type="EMBL" id="JACOFW010000004">
    <property type="protein sequence ID" value="MBC3806823.1"/>
    <property type="molecule type" value="Genomic_DNA"/>
</dbReference>
<evidence type="ECO:0000256" key="1">
    <source>
        <dbReference type="SAM" id="Coils"/>
    </source>
</evidence>
<reference evidence="3 4" key="1">
    <citation type="submission" date="2020-08" db="EMBL/GenBank/DDBJ databases">
        <title>Novel species isolated from subtropical streams in China.</title>
        <authorList>
            <person name="Lu H."/>
        </authorList>
    </citation>
    <scope>NUCLEOTIDE SEQUENCE [LARGE SCALE GENOMIC DNA]</scope>
    <source>
        <strain evidence="3 4">KACC 16656</strain>
    </source>
</reference>
<dbReference type="InterPro" id="IPR027417">
    <property type="entry name" value="P-loop_NTPase"/>
</dbReference>
<proteinExistence type="predicted"/>
<feature type="domain" description="AAA+ ATPase" evidence="2">
    <location>
        <begin position="24"/>
        <end position="327"/>
    </location>
</feature>
<dbReference type="GO" id="GO:0005524">
    <property type="term" value="F:ATP binding"/>
    <property type="evidence" value="ECO:0007669"/>
    <property type="project" value="UniProtKB-KW"/>
</dbReference>
<dbReference type="PANTHER" id="PTHR43581:SF2">
    <property type="entry name" value="EXCINUCLEASE ATPASE SUBUNIT"/>
    <property type="match status" value="1"/>
</dbReference>